<dbReference type="GO" id="GO:0005524">
    <property type="term" value="F:ATP binding"/>
    <property type="evidence" value="ECO:0007669"/>
    <property type="project" value="UniProtKB-KW"/>
</dbReference>
<feature type="compositionally biased region" description="Basic and acidic residues" evidence="1">
    <location>
        <begin position="89"/>
        <end position="102"/>
    </location>
</feature>
<keyword evidence="2" id="KW-0067">ATP-binding</keyword>
<reference evidence="2" key="1">
    <citation type="submission" date="2022-01" db="EMBL/GenBank/DDBJ databases">
        <title>Genome Sequence Resource for Two Populations of Ditylenchus destructor, the Migratory Endoparasitic Phytonematode.</title>
        <authorList>
            <person name="Zhang H."/>
            <person name="Lin R."/>
            <person name="Xie B."/>
        </authorList>
    </citation>
    <scope>NUCLEOTIDE SEQUENCE</scope>
    <source>
        <strain evidence="2">BazhouSP</strain>
    </source>
</reference>
<evidence type="ECO:0000256" key="1">
    <source>
        <dbReference type="SAM" id="MobiDB-lite"/>
    </source>
</evidence>
<feature type="region of interest" description="Disordered" evidence="1">
    <location>
        <begin position="253"/>
        <end position="275"/>
    </location>
</feature>
<keyword evidence="2" id="KW-0547">Nucleotide-binding</keyword>
<dbReference type="InterPro" id="IPR027417">
    <property type="entry name" value="P-loop_NTPase"/>
</dbReference>
<proteinExistence type="predicted"/>
<gene>
    <name evidence="2" type="ORF">DdX_20464</name>
</gene>
<dbReference type="AlphaFoldDB" id="A0AAD4MH78"/>
<dbReference type="EMBL" id="JAKKPZ010000582">
    <property type="protein sequence ID" value="KAI1693819.1"/>
    <property type="molecule type" value="Genomic_DNA"/>
</dbReference>
<accession>A0AAD4MH78</accession>
<feature type="compositionally biased region" description="Low complexity" evidence="1">
    <location>
        <begin position="103"/>
        <end position="121"/>
    </location>
</feature>
<evidence type="ECO:0000313" key="3">
    <source>
        <dbReference type="Proteomes" id="UP001201812"/>
    </source>
</evidence>
<evidence type="ECO:0000313" key="2">
    <source>
        <dbReference type="EMBL" id="KAI1693819.1"/>
    </source>
</evidence>
<name>A0AAD4MH78_9BILA</name>
<sequence length="309" mass="33971">MARARPRRCACCLLGFIEPEKGLPPLLGNDRPREVSDHVGYLPEERGLYPSMKTTQAIAFMGALRGLDWRTGRTRAVALMEAAGLGHATDQKIRKLSKRDGPARPAARLGRPPARPAGARRAVFRSRSGQSGTARETDPGRTRSGGDDPLFHPCHGACRAAVRSPRDHRGGKVRFEGTVADARATLPFKAHYVPHHPNDGIPRAASHRCLARGGWMALHFARRGNRGHFGEADRCRLRHIRPVDRAAQPARRFCPHRRRESARGSRGTGSGGAGMSSLARLIRQTLTIARRDFVATVFTPTFLLSCSRR</sequence>
<dbReference type="SUPFAM" id="SSF52540">
    <property type="entry name" value="P-loop containing nucleoside triphosphate hydrolases"/>
    <property type="match status" value="1"/>
</dbReference>
<keyword evidence="3" id="KW-1185">Reference proteome</keyword>
<feature type="region of interest" description="Disordered" evidence="1">
    <location>
        <begin position="89"/>
        <end position="151"/>
    </location>
</feature>
<protein>
    <submittedName>
        <fullName evidence="2">ABC transporter ATP-binding protein YhaQ</fullName>
    </submittedName>
</protein>
<comment type="caution">
    <text evidence="2">The sequence shown here is derived from an EMBL/GenBank/DDBJ whole genome shotgun (WGS) entry which is preliminary data.</text>
</comment>
<dbReference type="Gene3D" id="3.40.50.300">
    <property type="entry name" value="P-loop containing nucleotide triphosphate hydrolases"/>
    <property type="match status" value="1"/>
</dbReference>
<feature type="compositionally biased region" description="Basic and acidic residues" evidence="1">
    <location>
        <begin position="135"/>
        <end position="150"/>
    </location>
</feature>
<dbReference type="Proteomes" id="UP001201812">
    <property type="component" value="Unassembled WGS sequence"/>
</dbReference>
<organism evidence="2 3">
    <name type="scientific">Ditylenchus destructor</name>
    <dbReference type="NCBI Taxonomy" id="166010"/>
    <lineage>
        <taxon>Eukaryota</taxon>
        <taxon>Metazoa</taxon>
        <taxon>Ecdysozoa</taxon>
        <taxon>Nematoda</taxon>
        <taxon>Chromadorea</taxon>
        <taxon>Rhabditida</taxon>
        <taxon>Tylenchina</taxon>
        <taxon>Tylenchomorpha</taxon>
        <taxon>Sphaerularioidea</taxon>
        <taxon>Anguinidae</taxon>
        <taxon>Anguininae</taxon>
        <taxon>Ditylenchus</taxon>
    </lineage>
</organism>